<dbReference type="Proteomes" id="UP000199493">
    <property type="component" value="Unassembled WGS sequence"/>
</dbReference>
<dbReference type="AlphaFoldDB" id="A0A1H8E4V0"/>
<organism evidence="2 3">
    <name type="scientific">Vreelandella aquamarina</name>
    <dbReference type="NCBI Taxonomy" id="77097"/>
    <lineage>
        <taxon>Bacteria</taxon>
        <taxon>Pseudomonadati</taxon>
        <taxon>Pseudomonadota</taxon>
        <taxon>Gammaproteobacteria</taxon>
        <taxon>Oceanospirillales</taxon>
        <taxon>Halomonadaceae</taxon>
        <taxon>Vreelandella</taxon>
    </lineage>
</organism>
<protein>
    <submittedName>
        <fullName evidence="2">Uncharacterized protein</fullName>
    </submittedName>
</protein>
<evidence type="ECO:0000313" key="2">
    <source>
        <dbReference type="EMBL" id="SEN14483.1"/>
    </source>
</evidence>
<accession>A0A1H8E4V0</accession>
<reference evidence="2 3" key="1">
    <citation type="submission" date="2016-10" db="EMBL/GenBank/DDBJ databases">
        <authorList>
            <person name="de Groot N.N."/>
        </authorList>
    </citation>
    <scope>NUCLEOTIDE SEQUENCE [LARGE SCALE GENOMIC DNA]</scope>
    <source>
        <strain evidence="2 3">558</strain>
    </source>
</reference>
<evidence type="ECO:0000256" key="1">
    <source>
        <dbReference type="SAM" id="MobiDB-lite"/>
    </source>
</evidence>
<gene>
    <name evidence="2" type="ORF">SAMN04490369_100389</name>
</gene>
<name>A0A1H8E4V0_9GAMM</name>
<dbReference type="RefSeq" id="WP_089674599.1">
    <property type="nucleotide sequence ID" value="NZ_FODB01000003.1"/>
</dbReference>
<evidence type="ECO:0000313" key="3">
    <source>
        <dbReference type="Proteomes" id="UP000199493"/>
    </source>
</evidence>
<dbReference type="EMBL" id="FODB01000003">
    <property type="protein sequence ID" value="SEN14483.1"/>
    <property type="molecule type" value="Genomic_DNA"/>
</dbReference>
<feature type="compositionally biased region" description="Basic and acidic residues" evidence="1">
    <location>
        <begin position="21"/>
        <end position="31"/>
    </location>
</feature>
<proteinExistence type="predicted"/>
<sequence length="199" mass="21805">MSGQDQAAGLRKWADLQRQQRGADEVGHNMESDEAVPAAPVNEEKAAAYTQEAMAPTVAAAAEPATVAPPRPKKTLVVVGLPHAGAAQVDKVRGRLGQWSALGRQWAGDPQDWDIHIVMPDSASLTDLAERYTRWALWVNSDADAFATMYRVLRQLREHGGPQRLLALHEPHLPRRGLLDNLGNASARYLDIELLLLAR</sequence>
<feature type="region of interest" description="Disordered" evidence="1">
    <location>
        <begin position="1"/>
        <end position="46"/>
    </location>
</feature>
<dbReference type="STRING" id="77097.SAMN04490369_100389"/>